<dbReference type="Proteomes" id="UP001217089">
    <property type="component" value="Unassembled WGS sequence"/>
</dbReference>
<accession>A0ABQ9ECJ7</accession>
<evidence type="ECO:0000313" key="3">
    <source>
        <dbReference type="Proteomes" id="UP001217089"/>
    </source>
</evidence>
<organism evidence="2 3">
    <name type="scientific">Tegillarca granosa</name>
    <name type="common">Malaysian cockle</name>
    <name type="synonym">Anadara granosa</name>
    <dbReference type="NCBI Taxonomy" id="220873"/>
    <lineage>
        <taxon>Eukaryota</taxon>
        <taxon>Metazoa</taxon>
        <taxon>Spiralia</taxon>
        <taxon>Lophotrochozoa</taxon>
        <taxon>Mollusca</taxon>
        <taxon>Bivalvia</taxon>
        <taxon>Autobranchia</taxon>
        <taxon>Pteriomorphia</taxon>
        <taxon>Arcoida</taxon>
        <taxon>Arcoidea</taxon>
        <taxon>Arcidae</taxon>
        <taxon>Tegillarca</taxon>
    </lineage>
</organism>
<keyword evidence="3" id="KW-1185">Reference proteome</keyword>
<dbReference type="EMBL" id="JARBDR010000917">
    <property type="protein sequence ID" value="KAJ8303064.1"/>
    <property type="molecule type" value="Genomic_DNA"/>
</dbReference>
<evidence type="ECO:0000256" key="1">
    <source>
        <dbReference type="SAM" id="Phobius"/>
    </source>
</evidence>
<reference evidence="2 3" key="1">
    <citation type="submission" date="2022-12" db="EMBL/GenBank/DDBJ databases">
        <title>Chromosome-level genome of Tegillarca granosa.</title>
        <authorList>
            <person name="Kim J."/>
        </authorList>
    </citation>
    <scope>NUCLEOTIDE SEQUENCE [LARGE SCALE GENOMIC DNA]</scope>
    <source>
        <strain evidence="2">Teg-2019</strain>
        <tissue evidence="2">Adductor muscle</tissue>
    </source>
</reference>
<feature type="transmembrane region" description="Helical" evidence="1">
    <location>
        <begin position="180"/>
        <end position="204"/>
    </location>
</feature>
<keyword evidence="1" id="KW-1133">Transmembrane helix</keyword>
<evidence type="ECO:0000313" key="2">
    <source>
        <dbReference type="EMBL" id="KAJ8303064.1"/>
    </source>
</evidence>
<keyword evidence="1" id="KW-0812">Transmembrane</keyword>
<protein>
    <submittedName>
        <fullName evidence="2">Uncharacterized protein</fullName>
    </submittedName>
</protein>
<keyword evidence="1" id="KW-0472">Membrane</keyword>
<gene>
    <name evidence="2" type="ORF">KUTeg_019460</name>
</gene>
<sequence>MPLIAVAIENSNSRRQVSRENLPVHTEKILIRDTEVNPRAVIEINKKLVSFKRELAEDSVEKTENVLKKLKSDNSTSFKFAGNKIQYEFNEEISSNISKIKRAVKSCCYDRVLELCDILEHKVYKRNKCIKLAEKSPAGWDTVKEYLSDELASDSEDEKKMRSAEFRALRKRQQNKRKRIIPTGHQVLPLLILILFSTVIFVPFEDKEPQQILQTTVLPVTSKDIGEKTAPSQIKPLSPEQSRPHFQEIKDEYSNNFVFSKIAIENSNNYEYEQNKVVPILSVKNRNSKF</sequence>
<proteinExistence type="predicted"/>
<name>A0ABQ9ECJ7_TEGGR</name>
<comment type="caution">
    <text evidence="2">The sequence shown here is derived from an EMBL/GenBank/DDBJ whole genome shotgun (WGS) entry which is preliminary data.</text>
</comment>